<dbReference type="InterPro" id="IPR014085">
    <property type="entry name" value="Allophanate_hydrolase"/>
</dbReference>
<organism evidence="3 4">
    <name type="scientific">Acinetobacter johnsonii</name>
    <dbReference type="NCBI Taxonomy" id="40214"/>
    <lineage>
        <taxon>Bacteria</taxon>
        <taxon>Pseudomonadati</taxon>
        <taxon>Pseudomonadota</taxon>
        <taxon>Gammaproteobacteria</taxon>
        <taxon>Moraxellales</taxon>
        <taxon>Moraxellaceae</taxon>
        <taxon>Acinetobacter</taxon>
    </lineage>
</organism>
<gene>
    <name evidence="3" type="ORF">AJO04nite_28620</name>
</gene>
<feature type="domain" description="Allophanate hydrolase C-terminal" evidence="2">
    <location>
        <begin position="479"/>
        <end position="602"/>
    </location>
</feature>
<sequence>MQKMSQNKCIGWTLQEWQTAYLNQDIHLEDLIDYVAQLPQPDHAWISIATTEILSQQIEALKQKAEQATELSKELPLYGIPFAVKDNIDVAGFITTAACKALTTVATQDAETIRLLKNAGAIVVGKTNLDQFATGLVGTRSPFGAVSNTFNADYVSGGSSSGSASVVARGLVPFALGTDTAGSGRVPAAFNNIIGLKPTKGRFSNRGLLPACKSLDCISIFALTVTDADTIAQTVEHYDALDSYSRQHPKTTPAKLSAKPHFAIPQKLEFFGDDQAKYAFQLAVEQLKVLGAEITEIDFSAFEQLAAQLYQGSWVAERTAAVAELLAQQPEVFDPTVRAIIQKGHDFSAVDAYNAEYLKQELSRKIQDTLAQFDALIVPTSPTIHTLAEMEQSPISLNSEFGTYTNFTNLADLSALALPAGFRTDGLPFGISLIAPAWYDQALIEFGKIWQTHLNLKLGALDRYASTPKLKHTVSPHHIRVAVVGAHLTGMPLNFQLLTRDAVLVETTHTAEHYALFALNGTIPPKPGLARVDEHGQQIIVELWDVPTARFGEFVAEIPTPLGMGNVELADGRWVKGFICEPYGLNDAENISHFGGWRAYIQHRNNSKVEQA</sequence>
<dbReference type="NCBIfam" id="TIGR02713">
    <property type="entry name" value="allophanate_hyd"/>
    <property type="match status" value="1"/>
</dbReference>
<dbReference type="Gene3D" id="3.90.1300.10">
    <property type="entry name" value="Amidase signature (AS) domain"/>
    <property type="match status" value="1"/>
</dbReference>
<dbReference type="InterPro" id="IPR036928">
    <property type="entry name" value="AS_sf"/>
</dbReference>
<dbReference type="PANTHER" id="PTHR11895:SF169">
    <property type="entry name" value="GLUTAMYL-TRNA(GLN) AMIDOTRANSFERASE"/>
    <property type="match status" value="1"/>
</dbReference>
<evidence type="ECO:0000259" key="1">
    <source>
        <dbReference type="Pfam" id="PF01425"/>
    </source>
</evidence>
<comment type="caution">
    <text evidence="3">The sequence shown here is derived from an EMBL/GenBank/DDBJ whole genome shotgun (WGS) entry which is preliminary data.</text>
</comment>
<reference evidence="3 4" key="1">
    <citation type="submission" date="2019-07" db="EMBL/GenBank/DDBJ databases">
        <title>Whole genome shotgun sequence of Acinetobacter johnsonii NBRC 102197.</title>
        <authorList>
            <person name="Hosoyama A."/>
            <person name="Uohara A."/>
            <person name="Ohji S."/>
            <person name="Ichikawa N."/>
        </authorList>
    </citation>
    <scope>NUCLEOTIDE SEQUENCE [LARGE SCALE GENOMIC DNA]</scope>
    <source>
        <strain evidence="3 4">NBRC 102197</strain>
    </source>
</reference>
<dbReference type="InterPro" id="IPR023631">
    <property type="entry name" value="Amidase_dom"/>
</dbReference>
<dbReference type="InterPro" id="IPR053844">
    <property type="entry name" value="AH_C"/>
</dbReference>
<dbReference type="PANTHER" id="PTHR11895">
    <property type="entry name" value="TRANSAMIDASE"/>
    <property type="match status" value="1"/>
</dbReference>
<evidence type="ECO:0000313" key="3">
    <source>
        <dbReference type="EMBL" id="GEK45604.1"/>
    </source>
</evidence>
<dbReference type="Pfam" id="PF01425">
    <property type="entry name" value="Amidase"/>
    <property type="match status" value="1"/>
</dbReference>
<dbReference type="Gene3D" id="1.20.58.1700">
    <property type="match status" value="1"/>
</dbReference>
<dbReference type="Pfam" id="PF21986">
    <property type="entry name" value="AH_C"/>
    <property type="match status" value="1"/>
</dbReference>
<accession>A0AAV3WK29</accession>
<evidence type="ECO:0000259" key="2">
    <source>
        <dbReference type="Pfam" id="PF21986"/>
    </source>
</evidence>
<dbReference type="AlphaFoldDB" id="A0AAV3WK29"/>
<dbReference type="EMBL" id="BJUJ01000132">
    <property type="protein sequence ID" value="GEK45604.1"/>
    <property type="molecule type" value="Genomic_DNA"/>
</dbReference>
<name>A0AAV3WK29_ACIJO</name>
<dbReference type="Proteomes" id="UP000321274">
    <property type="component" value="Unassembled WGS sequence"/>
</dbReference>
<dbReference type="GO" id="GO:0016787">
    <property type="term" value="F:hydrolase activity"/>
    <property type="evidence" value="ECO:0007669"/>
    <property type="project" value="UniProtKB-KW"/>
</dbReference>
<feature type="domain" description="Amidase" evidence="1">
    <location>
        <begin position="46"/>
        <end position="443"/>
    </location>
</feature>
<evidence type="ECO:0000313" key="4">
    <source>
        <dbReference type="Proteomes" id="UP000321274"/>
    </source>
</evidence>
<dbReference type="SUPFAM" id="SSF75304">
    <property type="entry name" value="Amidase signature (AS) enzymes"/>
    <property type="match status" value="1"/>
</dbReference>
<dbReference type="InterPro" id="IPR000120">
    <property type="entry name" value="Amidase"/>
</dbReference>
<protein>
    <submittedName>
        <fullName evidence="3">Allophanate hydrolase</fullName>
    </submittedName>
</protein>
<keyword evidence="3" id="KW-0378">Hydrolase</keyword>
<dbReference type="NCBIfam" id="NF006043">
    <property type="entry name" value="PRK08186.1"/>
    <property type="match status" value="1"/>
</dbReference>
<dbReference type="Gene3D" id="3.10.490.10">
    <property type="entry name" value="Gamma-glutamyl cyclotransferase-like"/>
    <property type="match status" value="1"/>
</dbReference>
<proteinExistence type="predicted"/>